<dbReference type="InterPro" id="IPR036008">
    <property type="entry name" value="Aconitase_4Fe-4S_dom"/>
</dbReference>
<dbReference type="UniPathway" id="UPA00223">
    <property type="reaction ID" value="UER00718"/>
</dbReference>
<organism evidence="16 17">
    <name type="scientific">Auraticoccus monumenti</name>
    <dbReference type="NCBI Taxonomy" id="675864"/>
    <lineage>
        <taxon>Bacteria</taxon>
        <taxon>Bacillati</taxon>
        <taxon>Actinomycetota</taxon>
        <taxon>Actinomycetes</taxon>
        <taxon>Propionibacteriales</taxon>
        <taxon>Propionibacteriaceae</taxon>
        <taxon>Auraticoccus</taxon>
    </lineage>
</organism>
<keyword evidence="9" id="KW-0408">Iron</keyword>
<dbReference type="InterPro" id="IPR044137">
    <property type="entry name" value="AcnA_IRP_Swivel"/>
</dbReference>
<dbReference type="GO" id="GO:0003994">
    <property type="term" value="F:aconitate hydratase activity"/>
    <property type="evidence" value="ECO:0007669"/>
    <property type="project" value="UniProtKB-EC"/>
</dbReference>
<feature type="domain" description="Aconitase A/isopropylmalate dehydratase small subunit swivel" evidence="15">
    <location>
        <begin position="779"/>
        <end position="907"/>
    </location>
</feature>
<dbReference type="Gene3D" id="3.20.19.10">
    <property type="entry name" value="Aconitase, domain 4"/>
    <property type="match status" value="1"/>
</dbReference>
<dbReference type="AlphaFoldDB" id="A0A1G7CCB4"/>
<dbReference type="FunFam" id="3.20.19.10:FF:000001">
    <property type="entry name" value="Aconitate hydratase"/>
    <property type="match status" value="1"/>
</dbReference>
<dbReference type="GO" id="GO:0051536">
    <property type="term" value="F:iron-sulfur cluster binding"/>
    <property type="evidence" value="ECO:0007669"/>
    <property type="project" value="UniProtKB-KW"/>
</dbReference>
<dbReference type="Proteomes" id="UP000198546">
    <property type="component" value="Chromosome i"/>
</dbReference>
<dbReference type="STRING" id="675864.SAMN04489747_3227"/>
<evidence type="ECO:0000256" key="10">
    <source>
        <dbReference type="ARBA" id="ARBA00023014"/>
    </source>
</evidence>
<evidence type="ECO:0000256" key="12">
    <source>
        <dbReference type="ARBA" id="ARBA00023501"/>
    </source>
</evidence>
<dbReference type="InterPro" id="IPR000573">
    <property type="entry name" value="AconitaseA/IPMdHydase_ssu_swvl"/>
</dbReference>
<evidence type="ECO:0000256" key="5">
    <source>
        <dbReference type="ARBA" id="ARBA00019378"/>
    </source>
</evidence>
<dbReference type="InterPro" id="IPR006249">
    <property type="entry name" value="Aconitase/IRP2"/>
</dbReference>
<evidence type="ECO:0000256" key="8">
    <source>
        <dbReference type="ARBA" id="ARBA00022884"/>
    </source>
</evidence>
<evidence type="ECO:0000259" key="15">
    <source>
        <dbReference type="Pfam" id="PF00694"/>
    </source>
</evidence>
<evidence type="ECO:0000256" key="2">
    <source>
        <dbReference type="ARBA" id="ARBA00004717"/>
    </source>
</evidence>
<dbReference type="PANTHER" id="PTHR11670">
    <property type="entry name" value="ACONITASE/IRON-RESPONSIVE ELEMENT FAMILY MEMBER"/>
    <property type="match status" value="1"/>
</dbReference>
<dbReference type="Gene3D" id="6.10.190.10">
    <property type="match status" value="1"/>
</dbReference>
<evidence type="ECO:0000313" key="17">
    <source>
        <dbReference type="Proteomes" id="UP000198546"/>
    </source>
</evidence>
<evidence type="ECO:0000259" key="14">
    <source>
        <dbReference type="Pfam" id="PF00330"/>
    </source>
</evidence>
<reference evidence="16 17" key="1">
    <citation type="submission" date="2016-10" db="EMBL/GenBank/DDBJ databases">
        <authorList>
            <person name="de Groot N.N."/>
        </authorList>
    </citation>
    <scope>NUCLEOTIDE SEQUENCE [LARGE SCALE GENOMIC DNA]</scope>
    <source>
        <strain evidence="16 17">MON 2.2</strain>
    </source>
</reference>
<dbReference type="GO" id="GO:0003723">
    <property type="term" value="F:RNA binding"/>
    <property type="evidence" value="ECO:0007669"/>
    <property type="project" value="UniProtKB-KW"/>
</dbReference>
<dbReference type="EMBL" id="LT629688">
    <property type="protein sequence ID" value="SDE36949.1"/>
    <property type="molecule type" value="Genomic_DNA"/>
</dbReference>
<dbReference type="InterPro" id="IPR015928">
    <property type="entry name" value="Aconitase/3IPM_dehydase_swvl"/>
</dbReference>
<evidence type="ECO:0000256" key="6">
    <source>
        <dbReference type="ARBA" id="ARBA00022532"/>
    </source>
</evidence>
<comment type="pathway">
    <text evidence="2">Carbohydrate metabolism; tricarboxylic acid cycle; isocitrate from oxaloacetate: step 2/2.</text>
</comment>
<dbReference type="EC" id="4.2.1.3" evidence="4"/>
<gene>
    <name evidence="16" type="ORF">SAMN04489747_3227</name>
</gene>
<sequence length="985" mass="105433">MSVNSFGAKSNLDVDGESYEIFRLDAVEGSESLPYSLKILLENLLRTEDGANITADHIRDLAQWDPAAQPSKEIQFTPARVIMQDFTGVPCVVDLATMREAMAEMGGDPSRINPLAPAELVIDHSVIADVFGTADAFTKNVEIEYGRNRERYQFLRWGQGAFDDFVVVPPGTGIVHQVNIEHLARVVFPREITQPDGSTVRQAYPDTCVGTDSHTTMVNGLGVVGWGVGGIEAEAAMLGQPVSMLVPRVVGFKLSGALPEGATATDLVLTITEMLRAHKVVGKFVEFYGPGVSSVPLANRATIGNMSPEYGSTIAVFPIDHHTTDYMRLTGRSAEQIALVEAYARTQGLWHDDTREAKYSEYLELDLATVVPSIAGPKRPQDRVLLSEAKQGFRVALRDYVKDVETPGDAVDEASEESFPASDSPSTSVPGEEEPSVVTRLADKAKDAVQDVAARVQDKAPGASERAGSLIGRVADAGARAVSQVQARSGGRPSKPTPVTLSSGESFTLDHGAVTVAAITSCTNTSNPSVMVGAALVAKKAVERGLNRKPWVKTTLAPGSKVVMDYYDKAGLTPYLDKLGFNLVGYGCTTCIGNSGPLIPEVSEAINAADLAVTSVLSGNRNFEGRINPDVKMNYLASPPLVVVYALAGTMDIDLNTEPLGTDEHGDDVYMRDLWPTQAEIDAVLATAINSQMFSDSYVDVFAGDQQWQSLPTPTGDTFAWDEQSTYVRRPPYFEDMPAEPQPVTDIDGARVLLKLGDSITTDHISPAGAIKTDSPAGHYLAEHGVERKDFNSYGSRRGNHEVMIRGTFANIRLRNQLAPGTEGGVTRDFTRGGAETTVYEASESYLAAGIPLVVLAGKEYGSGSSRDWAAKGTALLGVKAVVAESYERIHRSNLIGMGVLPLQFPEGQTAESLGLTGEETFSVSGVTALNDGGIPATVTVTATPQGGEPVVFEATVRIDTPGEADYYRNGGIMQYVLRSLRNKG</sequence>
<keyword evidence="8" id="KW-0694">RNA-binding</keyword>
<dbReference type="PRINTS" id="PR00415">
    <property type="entry name" value="ACONITASE"/>
</dbReference>
<dbReference type="InterPro" id="IPR018136">
    <property type="entry name" value="Aconitase_4Fe-4S_BS"/>
</dbReference>
<dbReference type="FunFam" id="3.30.499.10:FF:000009">
    <property type="entry name" value="Aconitate hydratase"/>
    <property type="match status" value="1"/>
</dbReference>
<evidence type="ECO:0000256" key="3">
    <source>
        <dbReference type="ARBA" id="ARBA00007185"/>
    </source>
</evidence>
<feature type="domain" description="Aconitase/3-isopropylmalate dehydratase large subunit alpha/beta/alpha" evidence="14">
    <location>
        <begin position="69"/>
        <end position="649"/>
    </location>
</feature>
<dbReference type="GO" id="GO:0019679">
    <property type="term" value="P:propionate metabolic process, methylcitrate cycle"/>
    <property type="evidence" value="ECO:0007669"/>
    <property type="project" value="UniProtKB-ARBA"/>
</dbReference>
<dbReference type="Pfam" id="PF00330">
    <property type="entry name" value="Aconitase"/>
    <property type="match status" value="1"/>
</dbReference>
<evidence type="ECO:0000256" key="1">
    <source>
        <dbReference type="ARBA" id="ARBA00001966"/>
    </source>
</evidence>
<evidence type="ECO:0000256" key="13">
    <source>
        <dbReference type="SAM" id="MobiDB-lite"/>
    </source>
</evidence>
<keyword evidence="10" id="KW-0411">Iron-sulfur</keyword>
<comment type="cofactor">
    <cofactor evidence="1">
        <name>[4Fe-4S] cluster</name>
        <dbReference type="ChEBI" id="CHEBI:49883"/>
    </cofactor>
</comment>
<dbReference type="InterPro" id="IPR015931">
    <property type="entry name" value="Acnase/IPM_dHydase_lsu_aba_1/3"/>
</dbReference>
<evidence type="ECO:0000256" key="4">
    <source>
        <dbReference type="ARBA" id="ARBA00012926"/>
    </source>
</evidence>
<dbReference type="PROSITE" id="PS01244">
    <property type="entry name" value="ACONITASE_2"/>
    <property type="match status" value="1"/>
</dbReference>
<keyword evidence="6" id="KW-0816">Tricarboxylic acid cycle</keyword>
<evidence type="ECO:0000256" key="7">
    <source>
        <dbReference type="ARBA" id="ARBA00022723"/>
    </source>
</evidence>
<dbReference type="InterPro" id="IPR001030">
    <property type="entry name" value="Acoase/IPM_deHydtase_lsu_aba"/>
</dbReference>
<name>A0A1G7CCB4_9ACTN</name>
<dbReference type="GO" id="GO:0046872">
    <property type="term" value="F:metal ion binding"/>
    <property type="evidence" value="ECO:0007669"/>
    <property type="project" value="UniProtKB-KW"/>
</dbReference>
<dbReference type="OrthoDB" id="9764318at2"/>
<dbReference type="FunFam" id="3.30.499.10:FF:000002">
    <property type="entry name" value="Aconitate hydratase"/>
    <property type="match status" value="1"/>
</dbReference>
<dbReference type="NCBIfam" id="NF006757">
    <property type="entry name" value="PRK09277.1"/>
    <property type="match status" value="1"/>
</dbReference>
<comment type="similarity">
    <text evidence="3">Belongs to the aconitase/IPM isomerase family.</text>
</comment>
<dbReference type="RefSeq" id="WP_090594940.1">
    <property type="nucleotide sequence ID" value="NZ_LT629688.1"/>
</dbReference>
<feature type="region of interest" description="Disordered" evidence="13">
    <location>
        <begin position="406"/>
        <end position="436"/>
    </location>
</feature>
<keyword evidence="17" id="KW-1185">Reference proteome</keyword>
<accession>A0A1G7CCB4</accession>
<evidence type="ECO:0000256" key="11">
    <source>
        <dbReference type="ARBA" id="ARBA00023239"/>
    </source>
</evidence>
<dbReference type="PROSITE" id="PS00450">
    <property type="entry name" value="ACONITASE_1"/>
    <property type="match status" value="1"/>
</dbReference>
<dbReference type="CDD" id="cd01580">
    <property type="entry name" value="AcnA_IRP_Swivel"/>
    <property type="match status" value="1"/>
</dbReference>
<keyword evidence="7" id="KW-0479">Metal-binding</keyword>
<dbReference type="UniPathway" id="UPA00946"/>
<dbReference type="Pfam" id="PF00694">
    <property type="entry name" value="Aconitase_C"/>
    <property type="match status" value="1"/>
</dbReference>
<proteinExistence type="inferred from homology"/>
<comment type="catalytic activity">
    <reaction evidence="12">
        <text>citrate = D-threo-isocitrate</text>
        <dbReference type="Rhea" id="RHEA:10336"/>
        <dbReference type="ChEBI" id="CHEBI:15562"/>
        <dbReference type="ChEBI" id="CHEBI:16947"/>
        <dbReference type="EC" id="4.2.1.3"/>
    </reaction>
</comment>
<evidence type="ECO:0000313" key="16">
    <source>
        <dbReference type="EMBL" id="SDE36949.1"/>
    </source>
</evidence>
<protein>
    <recommendedName>
        <fullName evidence="5">Aconitate hydratase A</fullName>
        <ecNumber evidence="4">4.2.1.3</ecNumber>
    </recommendedName>
</protein>
<keyword evidence="11" id="KW-0456">Lyase</keyword>
<dbReference type="GO" id="GO:0006099">
    <property type="term" value="P:tricarboxylic acid cycle"/>
    <property type="evidence" value="ECO:0007669"/>
    <property type="project" value="UniProtKB-UniPathway"/>
</dbReference>
<evidence type="ECO:0000256" key="9">
    <source>
        <dbReference type="ARBA" id="ARBA00023004"/>
    </source>
</evidence>
<dbReference type="NCBIfam" id="NF009520">
    <property type="entry name" value="PRK12881.1"/>
    <property type="match status" value="1"/>
</dbReference>
<dbReference type="Gene3D" id="3.30.499.10">
    <property type="entry name" value="Aconitase, domain 3"/>
    <property type="match status" value="2"/>
</dbReference>
<dbReference type="SUPFAM" id="SSF53732">
    <property type="entry name" value="Aconitase iron-sulfur domain"/>
    <property type="match status" value="1"/>
</dbReference>
<dbReference type="SUPFAM" id="SSF52016">
    <property type="entry name" value="LeuD/IlvD-like"/>
    <property type="match status" value="1"/>
</dbReference>